<sequence>MDDPENSPAAQHLRDAIYHGDVTRVIQLLDVERAPLSVLNHSTVSQNTSVELLETLVDRGYDINRPGLQNTNEHGRTLIDYPGVLKKEAVVRWLVEHGARLDRGQEEYMVVPMPAPLLETAAVYASVPTFKLLQEHGAKLGRRTLHCAVEYAAGISLDPVADLASPMFDPKKKFGEDRKRLVEMLPFLVNELGLDVNAVDTEKVPRPSGHYGTPLCYAAYNNGVGVVKWLLSKGADPMLGGDEALDAGLMAKAMKNEKVLKVLEEWQQSRKST</sequence>
<evidence type="ECO:0000256" key="2">
    <source>
        <dbReference type="ARBA" id="ARBA00023043"/>
    </source>
</evidence>
<dbReference type="Gene3D" id="1.25.40.20">
    <property type="entry name" value="Ankyrin repeat-containing domain"/>
    <property type="match status" value="2"/>
</dbReference>
<protein>
    <submittedName>
        <fullName evidence="3">Ankyrin</fullName>
    </submittedName>
</protein>
<reference evidence="3" key="1">
    <citation type="journal article" date="2020" name="Stud. Mycol.">
        <title>101 Dothideomycetes genomes: a test case for predicting lifestyles and emergence of pathogens.</title>
        <authorList>
            <person name="Haridas S."/>
            <person name="Albert R."/>
            <person name="Binder M."/>
            <person name="Bloem J."/>
            <person name="Labutti K."/>
            <person name="Salamov A."/>
            <person name="Andreopoulos B."/>
            <person name="Baker S."/>
            <person name="Barry K."/>
            <person name="Bills G."/>
            <person name="Bluhm B."/>
            <person name="Cannon C."/>
            <person name="Castanera R."/>
            <person name="Culley D."/>
            <person name="Daum C."/>
            <person name="Ezra D."/>
            <person name="Gonzalez J."/>
            <person name="Henrissat B."/>
            <person name="Kuo A."/>
            <person name="Liang C."/>
            <person name="Lipzen A."/>
            <person name="Lutzoni F."/>
            <person name="Magnuson J."/>
            <person name="Mondo S."/>
            <person name="Nolan M."/>
            <person name="Ohm R."/>
            <person name="Pangilinan J."/>
            <person name="Park H.-J."/>
            <person name="Ramirez L."/>
            <person name="Alfaro M."/>
            <person name="Sun H."/>
            <person name="Tritt A."/>
            <person name="Yoshinaga Y."/>
            <person name="Zwiers L.-H."/>
            <person name="Turgeon B."/>
            <person name="Goodwin S."/>
            <person name="Spatafora J."/>
            <person name="Crous P."/>
            <person name="Grigoriev I."/>
        </authorList>
    </citation>
    <scope>NUCLEOTIDE SEQUENCE</scope>
    <source>
        <strain evidence="3">CBS 133067</strain>
    </source>
</reference>
<evidence type="ECO:0000313" key="3">
    <source>
        <dbReference type="EMBL" id="KAF2099800.1"/>
    </source>
</evidence>
<keyword evidence="1" id="KW-0677">Repeat</keyword>
<dbReference type="InterPro" id="IPR002110">
    <property type="entry name" value="Ankyrin_rpt"/>
</dbReference>
<keyword evidence="2" id="KW-0040">ANK repeat</keyword>
<dbReference type="EMBL" id="ML978125">
    <property type="protein sequence ID" value="KAF2099800.1"/>
    <property type="molecule type" value="Genomic_DNA"/>
</dbReference>
<dbReference type="SUPFAM" id="SSF48403">
    <property type="entry name" value="Ankyrin repeat"/>
    <property type="match status" value="1"/>
</dbReference>
<dbReference type="PANTHER" id="PTHR24189">
    <property type="entry name" value="MYOTROPHIN"/>
    <property type="match status" value="1"/>
</dbReference>
<keyword evidence="4" id="KW-1185">Reference proteome</keyword>
<dbReference type="AlphaFoldDB" id="A0A9P4IDW1"/>
<gene>
    <name evidence="3" type="ORF">NA57DRAFT_75305</name>
</gene>
<dbReference type="Pfam" id="PF00023">
    <property type="entry name" value="Ank"/>
    <property type="match status" value="1"/>
</dbReference>
<dbReference type="InterPro" id="IPR050745">
    <property type="entry name" value="Multifunctional_regulatory"/>
</dbReference>
<organism evidence="3 4">
    <name type="scientific">Rhizodiscina lignyota</name>
    <dbReference type="NCBI Taxonomy" id="1504668"/>
    <lineage>
        <taxon>Eukaryota</taxon>
        <taxon>Fungi</taxon>
        <taxon>Dikarya</taxon>
        <taxon>Ascomycota</taxon>
        <taxon>Pezizomycotina</taxon>
        <taxon>Dothideomycetes</taxon>
        <taxon>Pleosporomycetidae</taxon>
        <taxon>Aulographales</taxon>
        <taxon>Rhizodiscinaceae</taxon>
        <taxon>Rhizodiscina</taxon>
    </lineage>
</organism>
<proteinExistence type="predicted"/>
<dbReference type="InterPro" id="IPR036770">
    <property type="entry name" value="Ankyrin_rpt-contain_sf"/>
</dbReference>
<evidence type="ECO:0000256" key="1">
    <source>
        <dbReference type="ARBA" id="ARBA00022737"/>
    </source>
</evidence>
<name>A0A9P4IDW1_9PEZI</name>
<evidence type="ECO:0000313" key="4">
    <source>
        <dbReference type="Proteomes" id="UP000799772"/>
    </source>
</evidence>
<dbReference type="OrthoDB" id="426293at2759"/>
<comment type="caution">
    <text evidence="3">The sequence shown here is derived from an EMBL/GenBank/DDBJ whole genome shotgun (WGS) entry which is preliminary data.</text>
</comment>
<dbReference type="PANTHER" id="PTHR24189:SF50">
    <property type="entry name" value="ANKYRIN REPEAT AND SOCS BOX PROTEIN 2"/>
    <property type="match status" value="1"/>
</dbReference>
<accession>A0A9P4IDW1</accession>
<dbReference type="Proteomes" id="UP000799772">
    <property type="component" value="Unassembled WGS sequence"/>
</dbReference>